<proteinExistence type="predicted"/>
<dbReference type="Proteomes" id="UP000499080">
    <property type="component" value="Unassembled WGS sequence"/>
</dbReference>
<comment type="caution">
    <text evidence="3">The sequence shown here is derived from an EMBL/GenBank/DDBJ whole genome shotgun (WGS) entry which is preliminary data.</text>
</comment>
<keyword evidence="4" id="KW-1185">Reference proteome</keyword>
<name>A0A4Y2MAW4_ARAVE</name>
<dbReference type="Pfam" id="PF23055">
    <property type="entry name" value="DUF7041"/>
    <property type="match status" value="1"/>
</dbReference>
<dbReference type="PANTHER" id="PTHR33327">
    <property type="entry name" value="ENDONUCLEASE"/>
    <property type="match status" value="1"/>
</dbReference>
<reference evidence="3 4" key="1">
    <citation type="journal article" date="2019" name="Sci. Rep.">
        <title>Orb-weaving spider Araneus ventricosus genome elucidates the spidroin gene catalogue.</title>
        <authorList>
            <person name="Kono N."/>
            <person name="Nakamura H."/>
            <person name="Ohtoshi R."/>
            <person name="Moran D.A.P."/>
            <person name="Shinohara A."/>
            <person name="Yoshida Y."/>
            <person name="Fujiwara M."/>
            <person name="Mori M."/>
            <person name="Tomita M."/>
            <person name="Arakawa K."/>
        </authorList>
    </citation>
    <scope>NUCLEOTIDE SEQUENCE [LARGE SCALE GENOMIC DNA]</scope>
</reference>
<dbReference type="OrthoDB" id="6430943at2759"/>
<protein>
    <recommendedName>
        <fullName evidence="2">DUF7041 domain-containing protein</fullName>
    </recommendedName>
</protein>
<evidence type="ECO:0000259" key="2">
    <source>
        <dbReference type="Pfam" id="PF23055"/>
    </source>
</evidence>
<evidence type="ECO:0000313" key="4">
    <source>
        <dbReference type="Proteomes" id="UP000499080"/>
    </source>
</evidence>
<organism evidence="3 4">
    <name type="scientific">Araneus ventricosus</name>
    <name type="common">Orbweaver spider</name>
    <name type="synonym">Epeira ventricosa</name>
    <dbReference type="NCBI Taxonomy" id="182803"/>
    <lineage>
        <taxon>Eukaryota</taxon>
        <taxon>Metazoa</taxon>
        <taxon>Ecdysozoa</taxon>
        <taxon>Arthropoda</taxon>
        <taxon>Chelicerata</taxon>
        <taxon>Arachnida</taxon>
        <taxon>Araneae</taxon>
        <taxon>Araneomorphae</taxon>
        <taxon>Entelegynae</taxon>
        <taxon>Araneoidea</taxon>
        <taxon>Araneidae</taxon>
        <taxon>Araneus</taxon>
    </lineage>
</organism>
<feature type="compositionally biased region" description="Basic and acidic residues" evidence="1">
    <location>
        <begin position="1"/>
        <end position="17"/>
    </location>
</feature>
<evidence type="ECO:0000313" key="3">
    <source>
        <dbReference type="EMBL" id="GBN24248.1"/>
    </source>
</evidence>
<evidence type="ECO:0000256" key="1">
    <source>
        <dbReference type="SAM" id="MobiDB-lite"/>
    </source>
</evidence>
<dbReference type="InterPro" id="IPR055469">
    <property type="entry name" value="DUF7041"/>
</dbReference>
<gene>
    <name evidence="3" type="ORF">AVEN_109689_1</name>
</gene>
<dbReference type="PANTHER" id="PTHR33327:SF3">
    <property type="entry name" value="RNA-DIRECTED DNA POLYMERASE"/>
    <property type="match status" value="1"/>
</dbReference>
<dbReference type="AlphaFoldDB" id="A0A4Y2MAW4"/>
<sequence>MPLKGEEGSDSRNKEVEGSNAGCDRVAVRVPNFWTDNAKIFFIQLEASFRLAGVTVEQTKFDYLVTALDPETLSHATHILCEPPPHPYTALKSRLLTQFEVSQNNKMKTLIEDLE</sequence>
<feature type="domain" description="DUF7041" evidence="2">
    <location>
        <begin position="30"/>
        <end position="111"/>
    </location>
</feature>
<feature type="region of interest" description="Disordered" evidence="1">
    <location>
        <begin position="1"/>
        <end position="21"/>
    </location>
</feature>
<dbReference type="EMBL" id="BGPR01007095">
    <property type="protein sequence ID" value="GBN24248.1"/>
    <property type="molecule type" value="Genomic_DNA"/>
</dbReference>
<accession>A0A4Y2MAW4</accession>